<dbReference type="Pfam" id="PF05635">
    <property type="entry name" value="23S_rRNA_IVP"/>
    <property type="match status" value="1"/>
</dbReference>
<dbReference type="PANTHER" id="PTHR38471">
    <property type="entry name" value="FOUR HELIX BUNDLE PROTEIN"/>
    <property type="match status" value="1"/>
</dbReference>
<dbReference type="PANTHER" id="PTHR38471:SF2">
    <property type="entry name" value="FOUR HELIX BUNDLE PROTEIN"/>
    <property type="match status" value="1"/>
</dbReference>
<dbReference type="InterPro" id="IPR036583">
    <property type="entry name" value="23S_rRNA_IVS_sf"/>
</dbReference>
<dbReference type="NCBIfam" id="NF008912">
    <property type="entry name" value="PRK12275.1-6"/>
    <property type="match status" value="1"/>
</dbReference>
<evidence type="ECO:0000313" key="2">
    <source>
        <dbReference type="Proteomes" id="UP000700732"/>
    </source>
</evidence>
<accession>A0ABR6W6Z5</accession>
<gene>
    <name evidence="1" type="ORF">FH603_2865</name>
</gene>
<name>A0ABR6W6Z5_9BACT</name>
<dbReference type="NCBIfam" id="TIGR02436">
    <property type="entry name" value="four helix bundle protein"/>
    <property type="match status" value="1"/>
</dbReference>
<protein>
    <submittedName>
        <fullName evidence="1">Four helix bundle protein</fullName>
    </submittedName>
</protein>
<dbReference type="Gene3D" id="1.20.1440.60">
    <property type="entry name" value="23S rRNA-intervening sequence"/>
    <property type="match status" value="1"/>
</dbReference>
<dbReference type="Proteomes" id="UP000700732">
    <property type="component" value="Unassembled WGS sequence"/>
</dbReference>
<dbReference type="EMBL" id="VFIA01000015">
    <property type="protein sequence ID" value="MBC3792353.1"/>
    <property type="molecule type" value="Genomic_DNA"/>
</dbReference>
<keyword evidence="2" id="KW-1185">Reference proteome</keyword>
<dbReference type="InterPro" id="IPR012657">
    <property type="entry name" value="23S_rRNA-intervening_sequence"/>
</dbReference>
<dbReference type="RefSeq" id="WP_186738131.1">
    <property type="nucleotide sequence ID" value="NZ_VFIA01000015.1"/>
</dbReference>
<evidence type="ECO:0000313" key="1">
    <source>
        <dbReference type="EMBL" id="MBC3792353.1"/>
    </source>
</evidence>
<reference evidence="1 2" key="1">
    <citation type="submission" date="2019-06" db="EMBL/GenBank/DDBJ databases">
        <title>Spirosoma utsteinense sp. nov. isolated from Antarctic ice-free soils.</title>
        <authorList>
            <person name="Tahon G."/>
        </authorList>
    </citation>
    <scope>NUCLEOTIDE SEQUENCE [LARGE SCALE GENOMIC DNA]</scope>
    <source>
        <strain evidence="1 2">LMG 31447</strain>
    </source>
</reference>
<proteinExistence type="predicted"/>
<comment type="caution">
    <text evidence="1">The sequence shown here is derived from an EMBL/GenBank/DDBJ whole genome shotgun (WGS) entry which is preliminary data.</text>
</comment>
<dbReference type="CDD" id="cd16377">
    <property type="entry name" value="23S_rRNA_IVP_like"/>
    <property type="match status" value="1"/>
</dbReference>
<dbReference type="SUPFAM" id="SSF158446">
    <property type="entry name" value="IVS-encoded protein-like"/>
    <property type="match status" value="1"/>
</dbReference>
<sequence length="120" mass="13764">MAKIEKFEDLFVWQEGLAQAINMYKLLATCTDYGLRDQMRRCSVSVPSNVAEGYERHTNKEFIRYLRIAKGSNGELRTQIHLAIAVNIIDAVTGQELLDKSRLISSMLQNLIKVRLEKFS</sequence>
<organism evidence="1 2">
    <name type="scientific">Spirosoma utsteinense</name>
    <dbReference type="NCBI Taxonomy" id="2585773"/>
    <lineage>
        <taxon>Bacteria</taxon>
        <taxon>Pseudomonadati</taxon>
        <taxon>Bacteroidota</taxon>
        <taxon>Cytophagia</taxon>
        <taxon>Cytophagales</taxon>
        <taxon>Cytophagaceae</taxon>
        <taxon>Spirosoma</taxon>
    </lineage>
</organism>